<feature type="region of interest" description="Disordered" evidence="7">
    <location>
        <begin position="574"/>
        <end position="611"/>
    </location>
</feature>
<dbReference type="RefSeq" id="WP_013707853.1">
    <property type="nucleotide sequence ID" value="NC_015388.1"/>
</dbReference>
<keyword evidence="8" id="KW-0472">Membrane</keyword>
<dbReference type="OrthoDB" id="9779541at2"/>
<sequence length="611" mass="66787">MKPPDLKDYKIIDSRPGGMGVVYIAEDLALGRLVALKFLHSYLIQDRQLLERFRYEARNQARLNHPHITMVYSFQQTAEQAFIVMEYLDGETLEALLKRRKRLTAQEALTIFRPVCQAIHYAHSKGVVHRDLKPSNIGITTDGLVKVMDFGIALNLKESHRLTRTGHTPGTPLYMAPEQILCQPSDHRVDIYALGVTLYETLSGQPPFQGSDYEIIVSHINQPPASLLRLGHADITPALENVVFKAMAKSADDRFASIQDFFQALETSLKNRSSGDIPAAGFSEKATKVAPWLTKTAPLSSPTSSLLTFVRKYHLPYVVLLLIAIIASPIIYNALTRGPDHDGAVPPQLIAKLPSPAESLAPSGKNISPPSSEPGTSSRGGLGKSVNGPGGPHPKSPNQKQLAVSNKPVAPTSDSPADLPPPPAPETKPPKPSDPPPTLAAKPTPPPGLTSTETKKDTLTEPQLLSPNAPTTASRPVLRVSTPAPVVPETNQPITAPATPPVNQENKKLVLSQAIKTKLRDSGFPNIEVLLQKDRIKVAGKVKNPEDRTRIIRLVNGMNLEVPMIFDDLTVIKKKPPKKTKKRTRSREDDYERTPVVEEPRTPLPPKFSGD</sequence>
<evidence type="ECO:0000256" key="8">
    <source>
        <dbReference type="SAM" id="Phobius"/>
    </source>
</evidence>
<keyword evidence="2 10" id="KW-0723">Serine/threonine-protein kinase</keyword>
<name>F2NIX9_DESAR</name>
<dbReference type="AlphaFoldDB" id="F2NIX9"/>
<feature type="compositionally biased region" description="Basic residues" evidence="7">
    <location>
        <begin position="574"/>
        <end position="585"/>
    </location>
</feature>
<proteinExistence type="predicted"/>
<feature type="domain" description="Protein kinase" evidence="9">
    <location>
        <begin position="8"/>
        <end position="269"/>
    </location>
</feature>
<evidence type="ECO:0000313" key="11">
    <source>
        <dbReference type="Proteomes" id="UP000000483"/>
    </source>
</evidence>
<dbReference type="KEGG" id="dao:Desac_2945"/>
<dbReference type="eggNOG" id="COG3266">
    <property type="taxonomic scope" value="Bacteria"/>
</dbReference>
<dbReference type="STRING" id="880072.Desac_2945"/>
<dbReference type="PANTHER" id="PTHR43289">
    <property type="entry name" value="MITOGEN-ACTIVATED PROTEIN KINASE KINASE KINASE 20-RELATED"/>
    <property type="match status" value="1"/>
</dbReference>
<keyword evidence="3 10" id="KW-0808">Transferase</keyword>
<dbReference type="PROSITE" id="PS50011">
    <property type="entry name" value="PROTEIN_KINASE_DOM"/>
    <property type="match status" value="1"/>
</dbReference>
<keyword evidence="11" id="KW-1185">Reference proteome</keyword>
<keyword evidence="8" id="KW-0812">Transmembrane</keyword>
<dbReference type="Gene3D" id="1.10.510.10">
    <property type="entry name" value="Transferase(Phosphotransferase) domain 1"/>
    <property type="match status" value="1"/>
</dbReference>
<evidence type="ECO:0000256" key="6">
    <source>
        <dbReference type="ARBA" id="ARBA00022840"/>
    </source>
</evidence>
<evidence type="ECO:0000313" key="10">
    <source>
        <dbReference type="EMBL" id="AEB10744.1"/>
    </source>
</evidence>
<feature type="region of interest" description="Disordered" evidence="7">
    <location>
        <begin position="355"/>
        <end position="505"/>
    </location>
</feature>
<dbReference type="Pfam" id="PF00069">
    <property type="entry name" value="Pkinase"/>
    <property type="match status" value="1"/>
</dbReference>
<organism evidence="10 11">
    <name type="scientific">Desulfobacca acetoxidans (strain ATCC 700848 / DSM 11109 / ASRB2)</name>
    <dbReference type="NCBI Taxonomy" id="880072"/>
    <lineage>
        <taxon>Bacteria</taxon>
        <taxon>Pseudomonadati</taxon>
        <taxon>Thermodesulfobacteriota</taxon>
        <taxon>Desulfobaccia</taxon>
        <taxon>Desulfobaccales</taxon>
        <taxon>Desulfobaccaceae</taxon>
        <taxon>Desulfobacca</taxon>
    </lineage>
</organism>
<feature type="compositionally biased region" description="Pro residues" evidence="7">
    <location>
        <begin position="418"/>
        <end position="448"/>
    </location>
</feature>
<dbReference type="EMBL" id="CP002629">
    <property type="protein sequence ID" value="AEB10744.1"/>
    <property type="molecule type" value="Genomic_DNA"/>
</dbReference>
<dbReference type="GO" id="GO:0005524">
    <property type="term" value="F:ATP binding"/>
    <property type="evidence" value="ECO:0007669"/>
    <property type="project" value="UniProtKB-KW"/>
</dbReference>
<gene>
    <name evidence="10" type="ordered locus">Desac_2945</name>
</gene>
<dbReference type="eggNOG" id="COG0515">
    <property type="taxonomic scope" value="Bacteria"/>
</dbReference>
<dbReference type="PANTHER" id="PTHR43289:SF6">
    <property type="entry name" value="SERINE_THREONINE-PROTEIN KINASE NEKL-3"/>
    <property type="match status" value="1"/>
</dbReference>
<evidence type="ECO:0000256" key="7">
    <source>
        <dbReference type="SAM" id="MobiDB-lite"/>
    </source>
</evidence>
<dbReference type="Gene3D" id="3.30.200.20">
    <property type="entry name" value="Phosphorylase Kinase, domain 1"/>
    <property type="match status" value="1"/>
</dbReference>
<dbReference type="InterPro" id="IPR000719">
    <property type="entry name" value="Prot_kinase_dom"/>
</dbReference>
<evidence type="ECO:0000256" key="1">
    <source>
        <dbReference type="ARBA" id="ARBA00012513"/>
    </source>
</evidence>
<dbReference type="FunFam" id="1.10.510.10:FF:000021">
    <property type="entry name" value="Serine/threonine protein kinase"/>
    <property type="match status" value="1"/>
</dbReference>
<feature type="compositionally biased region" description="Polar residues" evidence="7">
    <location>
        <begin position="365"/>
        <end position="377"/>
    </location>
</feature>
<dbReference type="GO" id="GO:0004674">
    <property type="term" value="F:protein serine/threonine kinase activity"/>
    <property type="evidence" value="ECO:0007669"/>
    <property type="project" value="UniProtKB-KW"/>
</dbReference>
<dbReference type="HOGENOM" id="CLU_446712_0_0_7"/>
<feature type="compositionally biased region" description="Polar residues" evidence="7">
    <location>
        <begin position="460"/>
        <end position="474"/>
    </location>
</feature>
<dbReference type="Proteomes" id="UP000000483">
    <property type="component" value="Chromosome"/>
</dbReference>
<reference evidence="10 11" key="1">
    <citation type="journal article" date="2011" name="Stand. Genomic Sci.">
        <title>Complete genome sequence of the acetate-degrading sulfate reducer Desulfobacca acetoxidans type strain (ASRB2).</title>
        <authorList>
            <person name="Goker M."/>
            <person name="Teshima H."/>
            <person name="Lapidus A."/>
            <person name="Nolan M."/>
            <person name="Lucas S."/>
            <person name="Hammon N."/>
            <person name="Deshpande S."/>
            <person name="Cheng J.F."/>
            <person name="Tapia R."/>
            <person name="Han C."/>
            <person name="Goodwin L."/>
            <person name="Pitluck S."/>
            <person name="Huntemann M."/>
            <person name="Liolios K."/>
            <person name="Ivanova N."/>
            <person name="Pagani I."/>
            <person name="Mavromatis K."/>
            <person name="Ovchinikova G."/>
            <person name="Pati A."/>
            <person name="Chen A."/>
            <person name="Palaniappan K."/>
            <person name="Land M."/>
            <person name="Hauser L."/>
            <person name="Brambilla E.M."/>
            <person name="Rohde M."/>
            <person name="Spring S."/>
            <person name="Detter J.C."/>
            <person name="Woyke T."/>
            <person name="Bristow J."/>
            <person name="Eisen J.A."/>
            <person name="Markowitz V."/>
            <person name="Hugenholtz P."/>
            <person name="Kyrpides N.C."/>
            <person name="Klenk H.P."/>
        </authorList>
    </citation>
    <scope>NUCLEOTIDE SEQUENCE [LARGE SCALE GENOMIC DNA]</scope>
    <source>
        <strain evidence="11">ATCC 700848 / DSM 11109 / ASRB2</strain>
    </source>
</reference>
<keyword evidence="4" id="KW-0547">Nucleotide-binding</keyword>
<dbReference type="EC" id="2.7.11.1" evidence="1"/>
<evidence type="ECO:0000256" key="2">
    <source>
        <dbReference type="ARBA" id="ARBA00022527"/>
    </source>
</evidence>
<keyword evidence="8" id="KW-1133">Transmembrane helix</keyword>
<keyword evidence="5 10" id="KW-0418">Kinase</keyword>
<evidence type="ECO:0000259" key="9">
    <source>
        <dbReference type="PROSITE" id="PS50011"/>
    </source>
</evidence>
<evidence type="ECO:0000256" key="4">
    <source>
        <dbReference type="ARBA" id="ARBA00022741"/>
    </source>
</evidence>
<dbReference type="CDD" id="cd14014">
    <property type="entry name" value="STKc_PknB_like"/>
    <property type="match status" value="1"/>
</dbReference>
<keyword evidence="6" id="KW-0067">ATP-binding</keyword>
<protein>
    <recommendedName>
        <fullName evidence="1">non-specific serine/threonine protein kinase</fullName>
        <ecNumber evidence="1">2.7.11.1</ecNumber>
    </recommendedName>
</protein>
<feature type="compositionally biased region" description="Pro residues" evidence="7">
    <location>
        <begin position="602"/>
        <end position="611"/>
    </location>
</feature>
<feature type="compositionally biased region" description="Basic and acidic residues" evidence="7">
    <location>
        <begin position="586"/>
        <end position="601"/>
    </location>
</feature>
<dbReference type="SUPFAM" id="SSF56112">
    <property type="entry name" value="Protein kinase-like (PK-like)"/>
    <property type="match status" value="1"/>
</dbReference>
<reference evidence="11" key="2">
    <citation type="submission" date="2011-03" db="EMBL/GenBank/DDBJ databases">
        <title>The complete genome of Desulfobacca acetoxidans DSM 11109.</title>
        <authorList>
            <consortium name="US DOE Joint Genome Institute (JGI-PGF)"/>
            <person name="Lucas S."/>
            <person name="Copeland A."/>
            <person name="Lapidus A."/>
            <person name="Bruce D."/>
            <person name="Goodwin L."/>
            <person name="Pitluck S."/>
            <person name="Peters L."/>
            <person name="Kyrpides N."/>
            <person name="Mavromatis K."/>
            <person name="Ivanova N."/>
            <person name="Ovchinnikova G."/>
            <person name="Teshima H."/>
            <person name="Detter J.C."/>
            <person name="Han C."/>
            <person name="Land M."/>
            <person name="Hauser L."/>
            <person name="Markowitz V."/>
            <person name="Cheng J.-F."/>
            <person name="Hugenholtz P."/>
            <person name="Woyke T."/>
            <person name="Wu D."/>
            <person name="Spring S."/>
            <person name="Schueler E."/>
            <person name="Brambilla E."/>
            <person name="Klenk H.-P."/>
            <person name="Eisen J.A."/>
        </authorList>
    </citation>
    <scope>NUCLEOTIDE SEQUENCE [LARGE SCALE GENOMIC DNA]</scope>
    <source>
        <strain evidence="11">ATCC 700848 / DSM 11109 / ASRB2</strain>
    </source>
</reference>
<accession>F2NIX9</accession>
<evidence type="ECO:0000256" key="5">
    <source>
        <dbReference type="ARBA" id="ARBA00022777"/>
    </source>
</evidence>
<dbReference type="SMART" id="SM00220">
    <property type="entry name" value="S_TKc"/>
    <property type="match status" value="1"/>
</dbReference>
<evidence type="ECO:0000256" key="3">
    <source>
        <dbReference type="ARBA" id="ARBA00022679"/>
    </source>
</evidence>
<dbReference type="InterPro" id="IPR011009">
    <property type="entry name" value="Kinase-like_dom_sf"/>
</dbReference>
<feature type="transmembrane region" description="Helical" evidence="8">
    <location>
        <begin position="315"/>
        <end position="335"/>
    </location>
</feature>